<comment type="caution">
    <text evidence="15">The sequence shown here is derived from an EMBL/GenBank/DDBJ whole genome shotgun (WGS) entry which is preliminary data.</text>
</comment>
<keyword evidence="13" id="KW-0732">Signal</keyword>
<proteinExistence type="inferred from homology"/>
<dbReference type="GO" id="GO:0012507">
    <property type="term" value="C:ER to Golgi transport vesicle membrane"/>
    <property type="evidence" value="ECO:0007669"/>
    <property type="project" value="UniProtKB-SubCell"/>
</dbReference>
<evidence type="ECO:0000256" key="4">
    <source>
        <dbReference type="ARBA" id="ARBA00022692"/>
    </source>
</evidence>
<dbReference type="SUPFAM" id="SSF47459">
    <property type="entry name" value="HLH, helix-loop-helix DNA-binding domain"/>
    <property type="match status" value="1"/>
</dbReference>
<protein>
    <recommendedName>
        <fullName evidence="14">BHLH domain-containing protein</fullName>
    </recommendedName>
</protein>
<keyword evidence="7" id="KW-0805">Transcription regulation</keyword>
<keyword evidence="6" id="KW-1133">Transmembrane helix</keyword>
<feature type="signal peptide" evidence="13">
    <location>
        <begin position="1"/>
        <end position="23"/>
    </location>
</feature>
<gene>
    <name evidence="15" type="ORF">G5714_015542</name>
</gene>
<keyword evidence="8" id="KW-0238">DNA-binding</keyword>
<sequence length="245" mass="26922">MSPSSWILWTLVWTAWILSSVESVDPNQSEQDNQEVFDEMLQFNSNHPEIQDLDLSEDQMGDGAVAPMGPITETAPSTIVTPSHTLVQTQTHTPPLLQPQPQLITQTPAQPQTVMIVPAATPSHHFIQSQVPSTAPVHTAPQQVPTLMSCNTLTAGAGAVTAGTGGAVKEGKRWKTHSINEKRYRSSINDKIQELRDLLNIDPKVPKSGVLQKAIEYIESSQVNHKLQQENLTLETANQNNMQLK</sequence>
<dbReference type="EMBL" id="JAAMOB010000016">
    <property type="protein sequence ID" value="KAF4102659.1"/>
    <property type="molecule type" value="Genomic_DNA"/>
</dbReference>
<comment type="similarity">
    <text evidence="12">Belongs to the SREBP family.</text>
</comment>
<dbReference type="GO" id="GO:0005634">
    <property type="term" value="C:nucleus"/>
    <property type="evidence" value="ECO:0007669"/>
    <property type="project" value="UniProtKB-SubCell"/>
</dbReference>
<evidence type="ECO:0000259" key="14">
    <source>
        <dbReference type="PROSITE" id="PS50888"/>
    </source>
</evidence>
<dbReference type="InterPro" id="IPR036638">
    <property type="entry name" value="HLH_DNA-bd_sf"/>
</dbReference>
<dbReference type="GO" id="GO:0046983">
    <property type="term" value="F:protein dimerization activity"/>
    <property type="evidence" value="ECO:0007669"/>
    <property type="project" value="InterPro"/>
</dbReference>
<evidence type="ECO:0000256" key="6">
    <source>
        <dbReference type="ARBA" id="ARBA00022989"/>
    </source>
</evidence>
<name>A0A7J6C5U1_9TELE</name>
<feature type="chain" id="PRO_5029715314" description="BHLH domain-containing protein" evidence="13">
    <location>
        <begin position="24"/>
        <end position="245"/>
    </location>
</feature>
<evidence type="ECO:0000313" key="16">
    <source>
        <dbReference type="Proteomes" id="UP000579812"/>
    </source>
</evidence>
<keyword evidence="11" id="KW-0539">Nucleus</keyword>
<organism evidence="15 16">
    <name type="scientific">Onychostoma macrolepis</name>
    <dbReference type="NCBI Taxonomy" id="369639"/>
    <lineage>
        <taxon>Eukaryota</taxon>
        <taxon>Metazoa</taxon>
        <taxon>Chordata</taxon>
        <taxon>Craniata</taxon>
        <taxon>Vertebrata</taxon>
        <taxon>Euteleostomi</taxon>
        <taxon>Actinopterygii</taxon>
        <taxon>Neopterygii</taxon>
        <taxon>Teleostei</taxon>
        <taxon>Ostariophysi</taxon>
        <taxon>Cypriniformes</taxon>
        <taxon>Cyprinidae</taxon>
        <taxon>Acrossocheilinae</taxon>
        <taxon>Onychostoma</taxon>
    </lineage>
</organism>
<comment type="subcellular location">
    <subcellularLocation>
        <location evidence="3">Cytoplasmic vesicle</location>
        <location evidence="3">COPII-coated vesicle membrane</location>
        <topology evidence="3">Multi-pass membrane protein</topology>
    </subcellularLocation>
    <subcellularLocation>
        <location evidence="2">Endoplasmic reticulum membrane</location>
        <topology evidence="2">Multi-pass membrane protein</topology>
    </subcellularLocation>
    <subcellularLocation>
        <location evidence="1">Nucleus</location>
    </subcellularLocation>
</comment>
<dbReference type="Gene3D" id="4.10.280.10">
    <property type="entry name" value="Helix-loop-helix DNA-binding domain"/>
    <property type="match status" value="1"/>
</dbReference>
<dbReference type="GO" id="GO:0000978">
    <property type="term" value="F:RNA polymerase II cis-regulatory region sequence-specific DNA binding"/>
    <property type="evidence" value="ECO:0007669"/>
    <property type="project" value="TreeGrafter"/>
</dbReference>
<keyword evidence="4" id="KW-0812">Transmembrane</keyword>
<dbReference type="GO" id="GO:0005789">
    <property type="term" value="C:endoplasmic reticulum membrane"/>
    <property type="evidence" value="ECO:0007669"/>
    <property type="project" value="UniProtKB-SubCell"/>
</dbReference>
<reference evidence="15 16" key="1">
    <citation type="submission" date="2020-04" db="EMBL/GenBank/DDBJ databases">
        <title>Chromosome-level genome assembly of a cyprinid fish Onychostoma macrolepis by integration of Nanopore Sequencing, Bionano and Hi-C technology.</title>
        <authorList>
            <person name="Wang D."/>
        </authorList>
    </citation>
    <scope>NUCLEOTIDE SEQUENCE [LARGE SCALE GENOMIC DNA]</scope>
    <source>
        <strain evidence="15">SWU-2019</strain>
        <tissue evidence="15">Muscle</tissue>
    </source>
</reference>
<accession>A0A7J6C5U1</accession>
<feature type="domain" description="BHLH" evidence="14">
    <location>
        <begin position="172"/>
        <end position="221"/>
    </location>
</feature>
<evidence type="ECO:0000256" key="11">
    <source>
        <dbReference type="ARBA" id="ARBA00023242"/>
    </source>
</evidence>
<keyword evidence="5" id="KW-0256">Endoplasmic reticulum</keyword>
<dbReference type="AlphaFoldDB" id="A0A7J6C5U1"/>
<evidence type="ECO:0000256" key="7">
    <source>
        <dbReference type="ARBA" id="ARBA00023015"/>
    </source>
</evidence>
<evidence type="ECO:0000256" key="13">
    <source>
        <dbReference type="SAM" id="SignalP"/>
    </source>
</evidence>
<dbReference type="GO" id="GO:0000981">
    <property type="term" value="F:DNA-binding transcription factor activity, RNA polymerase II-specific"/>
    <property type="evidence" value="ECO:0007669"/>
    <property type="project" value="TreeGrafter"/>
</dbReference>
<evidence type="ECO:0000313" key="15">
    <source>
        <dbReference type="EMBL" id="KAF4102659.1"/>
    </source>
</evidence>
<dbReference type="PROSITE" id="PS50888">
    <property type="entry name" value="BHLH"/>
    <property type="match status" value="1"/>
</dbReference>
<keyword evidence="9" id="KW-0472">Membrane</keyword>
<evidence type="ECO:0000256" key="2">
    <source>
        <dbReference type="ARBA" id="ARBA00004477"/>
    </source>
</evidence>
<dbReference type="PANTHER" id="PTHR46062:SF1">
    <property type="entry name" value="LP12374P"/>
    <property type="match status" value="1"/>
</dbReference>
<evidence type="ECO:0000256" key="12">
    <source>
        <dbReference type="ARBA" id="ARBA00038460"/>
    </source>
</evidence>
<dbReference type="Pfam" id="PF00010">
    <property type="entry name" value="HLH"/>
    <property type="match status" value="1"/>
</dbReference>
<evidence type="ECO:0000256" key="9">
    <source>
        <dbReference type="ARBA" id="ARBA00023136"/>
    </source>
</evidence>
<evidence type="ECO:0000256" key="10">
    <source>
        <dbReference type="ARBA" id="ARBA00023163"/>
    </source>
</evidence>
<keyword evidence="16" id="KW-1185">Reference proteome</keyword>
<dbReference type="PANTHER" id="PTHR46062">
    <property type="entry name" value="STEROL REGULATORY ELEMENT-BINDING PROTEIN"/>
    <property type="match status" value="1"/>
</dbReference>
<evidence type="ECO:0000256" key="1">
    <source>
        <dbReference type="ARBA" id="ARBA00004123"/>
    </source>
</evidence>
<dbReference type="Proteomes" id="UP000579812">
    <property type="component" value="Unassembled WGS sequence"/>
</dbReference>
<keyword evidence="10" id="KW-0804">Transcription</keyword>
<evidence type="ECO:0000256" key="5">
    <source>
        <dbReference type="ARBA" id="ARBA00022824"/>
    </source>
</evidence>
<dbReference type="InterPro" id="IPR011598">
    <property type="entry name" value="bHLH_dom"/>
</dbReference>
<evidence type="ECO:0000256" key="3">
    <source>
        <dbReference type="ARBA" id="ARBA00004557"/>
    </source>
</evidence>
<evidence type="ECO:0000256" key="8">
    <source>
        <dbReference type="ARBA" id="ARBA00023125"/>
    </source>
</evidence>
<dbReference type="SMART" id="SM00353">
    <property type="entry name" value="HLH"/>
    <property type="match status" value="1"/>
</dbReference>